<keyword evidence="2 3" id="KW-0786">Thiamine pyrophosphate</keyword>
<dbReference type="Gene3D" id="3.40.50.1220">
    <property type="entry name" value="TPP-binding domain"/>
    <property type="match status" value="1"/>
</dbReference>
<dbReference type="PANTHER" id="PTHR18968:SF120">
    <property type="entry name" value="ACETOLACTATE SYNTHASE LARGE SUBUNIT"/>
    <property type="match status" value="1"/>
</dbReference>
<evidence type="ECO:0000256" key="1">
    <source>
        <dbReference type="ARBA" id="ARBA00007812"/>
    </source>
</evidence>
<dbReference type="GO" id="GO:0003984">
    <property type="term" value="F:acetolactate synthase activity"/>
    <property type="evidence" value="ECO:0007669"/>
    <property type="project" value="UniProtKB-EC"/>
</dbReference>
<dbReference type="CDD" id="cd07035">
    <property type="entry name" value="TPP_PYR_POX_like"/>
    <property type="match status" value="1"/>
</dbReference>
<keyword evidence="8" id="KW-0808">Transferase</keyword>
<dbReference type="CDD" id="cd00568">
    <property type="entry name" value="TPP_enzymes"/>
    <property type="match status" value="1"/>
</dbReference>
<dbReference type="NCBIfam" id="NF006052">
    <property type="entry name" value="PRK08199.1"/>
    <property type="match status" value="1"/>
</dbReference>
<dbReference type="GO" id="GO:0050660">
    <property type="term" value="F:flavin adenine dinucleotide binding"/>
    <property type="evidence" value="ECO:0007669"/>
    <property type="project" value="TreeGrafter"/>
</dbReference>
<evidence type="ECO:0000259" key="6">
    <source>
        <dbReference type="Pfam" id="PF02775"/>
    </source>
</evidence>
<dbReference type="PANTHER" id="PTHR18968">
    <property type="entry name" value="THIAMINE PYROPHOSPHATE ENZYMES"/>
    <property type="match status" value="1"/>
</dbReference>
<dbReference type="GO" id="GO:0009097">
    <property type="term" value="P:isoleucine biosynthetic process"/>
    <property type="evidence" value="ECO:0007669"/>
    <property type="project" value="TreeGrafter"/>
</dbReference>
<keyword evidence="9" id="KW-1185">Reference proteome</keyword>
<dbReference type="SUPFAM" id="SSF52518">
    <property type="entry name" value="Thiamin diphosphate-binding fold (THDP-binding)"/>
    <property type="match status" value="2"/>
</dbReference>
<dbReference type="Pfam" id="PF00205">
    <property type="entry name" value="TPP_enzyme_M"/>
    <property type="match status" value="1"/>
</dbReference>
<sequence length="586" mass="62667">MSDNSLSSRPSPPPPPTPTPAAAQLLVDCLREQGCERVFTVPGESFLQVLDALEQQQDHENAIDVITCRQEGGAAFMACADGAMGAAGATGSAQSMGRPGVAFVTRGPGATNASIGVHVAHQDSQPMILFVGDVARDMRDREGFQEIDFPAFFAPICKWAARIENADRIPEYIARAYATAISGRPGPVVLALPEDMLSDDTDAAPRPFVARPAQPPCPDAMQAMMAMIGDAASPIAIIGGAGWNMKARDYFQLFAERLGLPVATAFRRQDAIAPTSPVYAGNLGYGPNPKLVERVKQADLVIAVGARLGEATTDGYTVPTLDNSEQTIIHIHPDPEELNRVYPAQLAMCADMAEFAECAALWTDDDLIAFDAGAEAHAEWEEWATARPAASAGRNWQLDMATAVTFMRDTLPADSIVCNGAGNFSGWWHRYWRYAGFPTQLAPTAGAMGYGVPAAVAAARRFPDRTVVAVAGDGDFLMNGQELATAVQYDLDLIVIVVDNGAYGTIRMHQEREFPGRVSATNLANPDFAMLGASFGGWSRRVETTDEFRDALVEAKGRTGLRLLHCVIDVEQLAASGATISSVRGY</sequence>
<protein>
    <submittedName>
        <fullName evidence="8">Acetolactate synthase</fullName>
        <ecNumber evidence="8">2.2.1.6</ecNumber>
    </submittedName>
</protein>
<evidence type="ECO:0000313" key="8">
    <source>
        <dbReference type="EMBL" id="RDC60313.1"/>
    </source>
</evidence>
<dbReference type="SUPFAM" id="SSF52467">
    <property type="entry name" value="DHS-like NAD/FAD-binding domain"/>
    <property type="match status" value="1"/>
</dbReference>
<organism evidence="8 9">
    <name type="scientific">Alteripontixanthobacter maritimus</name>
    <dbReference type="NCBI Taxonomy" id="2161824"/>
    <lineage>
        <taxon>Bacteria</taxon>
        <taxon>Pseudomonadati</taxon>
        <taxon>Pseudomonadota</taxon>
        <taxon>Alphaproteobacteria</taxon>
        <taxon>Sphingomonadales</taxon>
        <taxon>Erythrobacteraceae</taxon>
        <taxon>Alteripontixanthobacter</taxon>
    </lineage>
</organism>
<dbReference type="Pfam" id="PF02775">
    <property type="entry name" value="TPP_enzyme_C"/>
    <property type="match status" value="1"/>
</dbReference>
<dbReference type="GO" id="GO:0005948">
    <property type="term" value="C:acetolactate synthase complex"/>
    <property type="evidence" value="ECO:0007669"/>
    <property type="project" value="TreeGrafter"/>
</dbReference>
<dbReference type="Pfam" id="PF02776">
    <property type="entry name" value="TPP_enzyme_N"/>
    <property type="match status" value="1"/>
</dbReference>
<evidence type="ECO:0000259" key="5">
    <source>
        <dbReference type="Pfam" id="PF00205"/>
    </source>
</evidence>
<dbReference type="EMBL" id="QBKA01000002">
    <property type="protein sequence ID" value="RDC60313.1"/>
    <property type="molecule type" value="Genomic_DNA"/>
</dbReference>
<evidence type="ECO:0000256" key="2">
    <source>
        <dbReference type="ARBA" id="ARBA00023052"/>
    </source>
</evidence>
<comment type="caution">
    <text evidence="8">The sequence shown here is derived from an EMBL/GenBank/DDBJ whole genome shotgun (WGS) entry which is preliminary data.</text>
</comment>
<evidence type="ECO:0000259" key="7">
    <source>
        <dbReference type="Pfam" id="PF02776"/>
    </source>
</evidence>
<feature type="region of interest" description="Disordered" evidence="4">
    <location>
        <begin position="1"/>
        <end position="21"/>
    </location>
</feature>
<name>A0A369Q5Z9_9SPHN</name>
<dbReference type="InterPro" id="IPR029035">
    <property type="entry name" value="DHS-like_NAD/FAD-binding_dom"/>
</dbReference>
<dbReference type="InterPro" id="IPR011766">
    <property type="entry name" value="TPP_enzyme_TPP-bd"/>
</dbReference>
<dbReference type="InterPro" id="IPR029061">
    <property type="entry name" value="THDP-binding"/>
</dbReference>
<evidence type="ECO:0000256" key="4">
    <source>
        <dbReference type="SAM" id="MobiDB-lite"/>
    </source>
</evidence>
<dbReference type="EC" id="2.2.1.6" evidence="8"/>
<dbReference type="InterPro" id="IPR012001">
    <property type="entry name" value="Thiamin_PyroP_enz_TPP-bd_dom"/>
</dbReference>
<feature type="domain" description="Thiamine pyrophosphate enzyme TPP-binding" evidence="6">
    <location>
        <begin position="420"/>
        <end position="566"/>
    </location>
</feature>
<dbReference type="OrthoDB" id="4494979at2"/>
<accession>A0A369Q5Z9</accession>
<dbReference type="GO" id="GO:0009099">
    <property type="term" value="P:L-valine biosynthetic process"/>
    <property type="evidence" value="ECO:0007669"/>
    <property type="project" value="TreeGrafter"/>
</dbReference>
<dbReference type="RefSeq" id="WP_115366504.1">
    <property type="nucleotide sequence ID" value="NZ_QBKA01000002.1"/>
</dbReference>
<feature type="compositionally biased region" description="Pro residues" evidence="4">
    <location>
        <begin position="10"/>
        <end position="19"/>
    </location>
</feature>
<reference evidence="8 9" key="1">
    <citation type="submission" date="2018-04" db="EMBL/GenBank/DDBJ databases">
        <title>Altererythrobacter sp. HME9302 genome sequencing and assembly.</title>
        <authorList>
            <person name="Kang H."/>
            <person name="Kim H."/>
            <person name="Joh K."/>
        </authorList>
    </citation>
    <scope>NUCLEOTIDE SEQUENCE [LARGE SCALE GENOMIC DNA]</scope>
    <source>
        <strain evidence="8 9">HME9302</strain>
    </source>
</reference>
<evidence type="ECO:0000313" key="9">
    <source>
        <dbReference type="Proteomes" id="UP000253727"/>
    </source>
</evidence>
<feature type="domain" description="Thiamine pyrophosphate enzyme N-terminal TPP-binding" evidence="7">
    <location>
        <begin position="22"/>
        <end position="149"/>
    </location>
</feature>
<dbReference type="Proteomes" id="UP000253727">
    <property type="component" value="Unassembled WGS sequence"/>
</dbReference>
<feature type="domain" description="Thiamine pyrophosphate enzyme central" evidence="5">
    <location>
        <begin position="222"/>
        <end position="356"/>
    </location>
</feature>
<proteinExistence type="inferred from homology"/>
<dbReference type="GO" id="GO:0030976">
    <property type="term" value="F:thiamine pyrophosphate binding"/>
    <property type="evidence" value="ECO:0007669"/>
    <property type="project" value="InterPro"/>
</dbReference>
<gene>
    <name evidence="8" type="ORF">HME9302_01515</name>
</gene>
<dbReference type="GO" id="GO:0000287">
    <property type="term" value="F:magnesium ion binding"/>
    <property type="evidence" value="ECO:0007669"/>
    <property type="project" value="InterPro"/>
</dbReference>
<dbReference type="AlphaFoldDB" id="A0A369Q5Z9"/>
<dbReference type="InterPro" id="IPR045229">
    <property type="entry name" value="TPP_enz"/>
</dbReference>
<comment type="similarity">
    <text evidence="1 3">Belongs to the TPP enzyme family.</text>
</comment>
<dbReference type="Gene3D" id="3.40.50.970">
    <property type="match status" value="2"/>
</dbReference>
<dbReference type="InterPro" id="IPR012000">
    <property type="entry name" value="Thiamin_PyroP_enz_cen_dom"/>
</dbReference>
<evidence type="ECO:0000256" key="3">
    <source>
        <dbReference type="RuleBase" id="RU362132"/>
    </source>
</evidence>